<reference evidence="1 2" key="1">
    <citation type="submission" date="2019-11" db="EMBL/GenBank/DDBJ databases">
        <title>Draft genome sequence of Paludibacterium sp. dN18-1.</title>
        <authorList>
            <person name="Im W.-T."/>
        </authorList>
    </citation>
    <scope>NUCLEOTIDE SEQUENCE [LARGE SCALE GENOMIC DNA]</scope>
    <source>
        <strain evidence="2">dN 18-1</strain>
    </source>
</reference>
<accession>A0A844GFQ3</accession>
<keyword evidence="2" id="KW-1185">Reference proteome</keyword>
<dbReference type="AlphaFoldDB" id="A0A844GFQ3"/>
<dbReference type="Proteomes" id="UP000446658">
    <property type="component" value="Unassembled WGS sequence"/>
</dbReference>
<evidence type="ECO:0008006" key="3">
    <source>
        <dbReference type="Google" id="ProtNLM"/>
    </source>
</evidence>
<name>A0A844GFQ3_9NEIS</name>
<evidence type="ECO:0000313" key="1">
    <source>
        <dbReference type="EMBL" id="MTD34111.1"/>
    </source>
</evidence>
<protein>
    <recommendedName>
        <fullName evidence="3">Uracil-DNA glycosylase-like domain-containing protein</fullName>
    </recommendedName>
</protein>
<sequence>MITKIIYPIGRKMVNCPHQCKDVINNPRKGIVPRGIILEAIDDYGNPTVGTSTSISNAALGVIVVGLNPGESGTKERYHYRHYFKHHGRNYQSVTNWHKKSINTYKYHSRLRKLIQQLNRTNILWTEIAKCENRNKKNNPCVETLHFCSGIYLKNEIDGLLSLSNHNNKWLILGIGRDAWKALAFLYPREAVIGIPHPTGSWGYYSKLFSHNGQLLRKHFNSITAAITTKHAIWLE</sequence>
<comment type="caution">
    <text evidence="1">The sequence shown here is derived from an EMBL/GenBank/DDBJ whole genome shotgun (WGS) entry which is preliminary data.</text>
</comment>
<evidence type="ECO:0000313" key="2">
    <source>
        <dbReference type="Proteomes" id="UP000446658"/>
    </source>
</evidence>
<proteinExistence type="predicted"/>
<gene>
    <name evidence="1" type="ORF">GKE73_16970</name>
</gene>
<organism evidence="1 2">
    <name type="scientific">Paludibacterium denitrificans</name>
    <dbReference type="NCBI Taxonomy" id="2675226"/>
    <lineage>
        <taxon>Bacteria</taxon>
        <taxon>Pseudomonadati</taxon>
        <taxon>Pseudomonadota</taxon>
        <taxon>Betaproteobacteria</taxon>
        <taxon>Neisseriales</taxon>
        <taxon>Chromobacteriaceae</taxon>
        <taxon>Paludibacterium</taxon>
    </lineage>
</organism>
<dbReference type="EMBL" id="WLYX01000001">
    <property type="protein sequence ID" value="MTD34111.1"/>
    <property type="molecule type" value="Genomic_DNA"/>
</dbReference>